<dbReference type="Proteomes" id="UP001434883">
    <property type="component" value="Unassembled WGS sequence"/>
</dbReference>
<evidence type="ECO:0000313" key="2">
    <source>
        <dbReference type="EMBL" id="MEQ2205028.1"/>
    </source>
</evidence>
<dbReference type="EMBL" id="JAHRIN010038929">
    <property type="protein sequence ID" value="MEQ2205028.1"/>
    <property type="molecule type" value="Genomic_DNA"/>
</dbReference>
<keyword evidence="3" id="KW-1185">Reference proteome</keyword>
<organism evidence="2 3">
    <name type="scientific">Xenoophorus captivus</name>
    <dbReference type="NCBI Taxonomy" id="1517983"/>
    <lineage>
        <taxon>Eukaryota</taxon>
        <taxon>Metazoa</taxon>
        <taxon>Chordata</taxon>
        <taxon>Craniata</taxon>
        <taxon>Vertebrata</taxon>
        <taxon>Euteleostomi</taxon>
        <taxon>Actinopterygii</taxon>
        <taxon>Neopterygii</taxon>
        <taxon>Teleostei</taxon>
        <taxon>Neoteleostei</taxon>
        <taxon>Acanthomorphata</taxon>
        <taxon>Ovalentaria</taxon>
        <taxon>Atherinomorphae</taxon>
        <taxon>Cyprinodontiformes</taxon>
        <taxon>Goodeidae</taxon>
        <taxon>Xenoophorus</taxon>
    </lineage>
</organism>
<reference evidence="2 3" key="1">
    <citation type="submission" date="2021-06" db="EMBL/GenBank/DDBJ databases">
        <authorList>
            <person name="Palmer J.M."/>
        </authorList>
    </citation>
    <scope>NUCLEOTIDE SEQUENCE [LARGE SCALE GENOMIC DNA]</scope>
    <source>
        <strain evidence="2 3">XC_2019</strain>
        <tissue evidence="2">Muscle</tissue>
    </source>
</reference>
<name>A0ABV0RBL8_9TELE</name>
<feature type="region of interest" description="Disordered" evidence="1">
    <location>
        <begin position="118"/>
        <end position="144"/>
    </location>
</feature>
<evidence type="ECO:0000313" key="3">
    <source>
        <dbReference type="Proteomes" id="UP001434883"/>
    </source>
</evidence>
<accession>A0ABV0RBL8</accession>
<sequence length="144" mass="16171">MRFSLVCITPGTGTSNVSRAQLFVCYGNKVNLQGPSWAFRNQNITISILHLTHCTVDRVDGLFPAGVLLRSSRQTVLLVQMELEPHSKSIQFSFQSDRQPDLPNFPGAQAFQFLQVSEPSESIERPTRLQHGLQTKSKTEEKNI</sequence>
<evidence type="ECO:0000256" key="1">
    <source>
        <dbReference type="SAM" id="MobiDB-lite"/>
    </source>
</evidence>
<protein>
    <submittedName>
        <fullName evidence="2">Uncharacterized protein</fullName>
    </submittedName>
</protein>
<proteinExistence type="predicted"/>
<gene>
    <name evidence="2" type="ORF">XENOCAPTIV_023362</name>
</gene>
<comment type="caution">
    <text evidence="2">The sequence shown here is derived from an EMBL/GenBank/DDBJ whole genome shotgun (WGS) entry which is preliminary data.</text>
</comment>